<sequence>MKKSSSKKSSRKSKRFDDPDEYYEQEDEESDDNYDDNDDDDDDDDEHQFRMSIKQQQQQRQRRSNKSNFWSRSKSMKNIQQQQERLQPGNKQSTSIMSSSIRSLQRIGSFRGRFISSKNKLNKRNEYDDDNDDDDDDIDHDDDNNDDIDPIVGRKSTFCRYTEIYRRIILNDNLDLLVRPKNQHPKIIKNSRKRSNETTFVTKNCSGCNEMGSVLIIGSINDLLFHNLIGYLKNSNERLEKLTIQLDGTNIIDDSLRSFELFSKSVGNNIRSIRLVADYKDLSTAFMFNNSISTTLLQMLYLNNGYFTNLVEFEVLLSDNAILHYFEKFWCEFGNTIQRLTIKIRHDLHKFNEFALNILKLLLPPERLNDNDEENRERIRSIHFELIPISNQAITNKKIDLNQVLHAIGCLSRVFHTVITNVNLVVDINFVRQPLHLIECLAEFKLAETFQLTIHDNPNRLNFATNKNRSTTATKLKLNFEILSTIKKLHHFYIDYSGLTNDDVEILSRHCSNLQSLYIGCDKRIEKQAIYSIGKYLGRLQTLSIAPAFNYEYERYGLNINNEALIQLLTHIQMRSTIELSYGLSFLRTLRLVNCRIRIDKIQHQVSFEYPKQPETKSRDLIQYLRNVGASLPTNEKFTLILENNRHRLPEEKSFHKEFNIPTNIKVFWYYRKLKHETRL</sequence>
<protein>
    <submittedName>
        <fullName evidence="2">Uncharacterized protein</fullName>
    </submittedName>
</protein>
<feature type="compositionally biased region" description="Basic residues" evidence="1">
    <location>
        <begin position="1"/>
        <end position="14"/>
    </location>
</feature>
<feature type="compositionally biased region" description="Acidic residues" evidence="1">
    <location>
        <begin position="127"/>
        <end position="149"/>
    </location>
</feature>
<dbReference type="Proteomes" id="UP000887458">
    <property type="component" value="Unassembled WGS sequence"/>
</dbReference>
<gene>
    <name evidence="2" type="ORF">DERP_008485</name>
</gene>
<evidence type="ECO:0000313" key="2">
    <source>
        <dbReference type="EMBL" id="KAH9414288.1"/>
    </source>
</evidence>
<proteinExistence type="predicted"/>
<feature type="compositionally biased region" description="Polar residues" evidence="1">
    <location>
        <begin position="66"/>
        <end position="92"/>
    </location>
</feature>
<evidence type="ECO:0000313" key="3">
    <source>
        <dbReference type="Proteomes" id="UP000887458"/>
    </source>
</evidence>
<reference evidence="2 3" key="2">
    <citation type="journal article" date="2022" name="Mol. Biol. Evol.">
        <title>Comparative Genomics Reveals Insights into the Divergent Evolution of Astigmatic Mites and Household Pest Adaptations.</title>
        <authorList>
            <person name="Xiong Q."/>
            <person name="Wan A.T."/>
            <person name="Liu X."/>
            <person name="Fung C.S."/>
            <person name="Xiao X."/>
            <person name="Malainual N."/>
            <person name="Hou J."/>
            <person name="Wang L."/>
            <person name="Wang M."/>
            <person name="Yang K.Y."/>
            <person name="Cui Y."/>
            <person name="Leung E.L."/>
            <person name="Nong W."/>
            <person name="Shin S.K."/>
            <person name="Au S.W."/>
            <person name="Jeong K.Y."/>
            <person name="Chew F.T."/>
            <person name="Hui J.H."/>
            <person name="Leung T.F."/>
            <person name="Tungtrongchitr A."/>
            <person name="Zhong N."/>
            <person name="Liu Z."/>
            <person name="Tsui S.K."/>
        </authorList>
    </citation>
    <scope>NUCLEOTIDE SEQUENCE [LARGE SCALE GENOMIC DNA]</scope>
    <source>
        <strain evidence="2">Derp</strain>
    </source>
</reference>
<keyword evidence="3" id="KW-1185">Reference proteome</keyword>
<dbReference type="PANTHER" id="PTHR35711">
    <property type="entry name" value="EXPRESSED PROTEIN"/>
    <property type="match status" value="1"/>
</dbReference>
<accession>A0ABQ8IVE4</accession>
<dbReference type="Gene3D" id="3.80.10.10">
    <property type="entry name" value="Ribonuclease Inhibitor"/>
    <property type="match status" value="1"/>
</dbReference>
<feature type="region of interest" description="Disordered" evidence="1">
    <location>
        <begin position="123"/>
        <end position="149"/>
    </location>
</feature>
<dbReference type="PANTHER" id="PTHR35711:SF1">
    <property type="entry name" value="ECTODERMAL, ISOFORM F"/>
    <property type="match status" value="1"/>
</dbReference>
<dbReference type="EMBL" id="NJHN03000112">
    <property type="protein sequence ID" value="KAH9414288.1"/>
    <property type="molecule type" value="Genomic_DNA"/>
</dbReference>
<name>A0ABQ8IVE4_DERPT</name>
<evidence type="ECO:0000256" key="1">
    <source>
        <dbReference type="SAM" id="MobiDB-lite"/>
    </source>
</evidence>
<dbReference type="InterPro" id="IPR032675">
    <property type="entry name" value="LRR_dom_sf"/>
</dbReference>
<comment type="caution">
    <text evidence="2">The sequence shown here is derived from an EMBL/GenBank/DDBJ whole genome shotgun (WGS) entry which is preliminary data.</text>
</comment>
<reference evidence="2 3" key="1">
    <citation type="journal article" date="2018" name="J. Allergy Clin. Immunol.">
        <title>High-quality assembly of Dermatophagoides pteronyssinus genome and transcriptome reveals a wide range of novel allergens.</title>
        <authorList>
            <person name="Liu X.Y."/>
            <person name="Yang K.Y."/>
            <person name="Wang M.Q."/>
            <person name="Kwok J.S."/>
            <person name="Zeng X."/>
            <person name="Yang Z."/>
            <person name="Xiao X.J."/>
            <person name="Lau C.P."/>
            <person name="Li Y."/>
            <person name="Huang Z.M."/>
            <person name="Ba J.G."/>
            <person name="Yim A.K."/>
            <person name="Ouyang C.Y."/>
            <person name="Ngai S.M."/>
            <person name="Chan T.F."/>
            <person name="Leung E.L."/>
            <person name="Liu L."/>
            <person name="Liu Z.G."/>
            <person name="Tsui S.K."/>
        </authorList>
    </citation>
    <scope>NUCLEOTIDE SEQUENCE [LARGE SCALE GENOMIC DNA]</scope>
    <source>
        <strain evidence="2">Derp</strain>
    </source>
</reference>
<feature type="region of interest" description="Disordered" evidence="1">
    <location>
        <begin position="1"/>
        <end position="100"/>
    </location>
</feature>
<feature type="compositionally biased region" description="Acidic residues" evidence="1">
    <location>
        <begin position="18"/>
        <end position="46"/>
    </location>
</feature>
<organism evidence="2 3">
    <name type="scientific">Dermatophagoides pteronyssinus</name>
    <name type="common">European house dust mite</name>
    <dbReference type="NCBI Taxonomy" id="6956"/>
    <lineage>
        <taxon>Eukaryota</taxon>
        <taxon>Metazoa</taxon>
        <taxon>Ecdysozoa</taxon>
        <taxon>Arthropoda</taxon>
        <taxon>Chelicerata</taxon>
        <taxon>Arachnida</taxon>
        <taxon>Acari</taxon>
        <taxon>Acariformes</taxon>
        <taxon>Sarcoptiformes</taxon>
        <taxon>Astigmata</taxon>
        <taxon>Psoroptidia</taxon>
        <taxon>Analgoidea</taxon>
        <taxon>Pyroglyphidae</taxon>
        <taxon>Dermatophagoidinae</taxon>
        <taxon>Dermatophagoides</taxon>
    </lineage>
</organism>